<organism evidence="2 3">
    <name type="scientific">Colletotrichum gloeosporioides</name>
    <name type="common">Anthracnose fungus</name>
    <name type="synonym">Glomerella cingulata</name>
    <dbReference type="NCBI Taxonomy" id="474922"/>
    <lineage>
        <taxon>Eukaryota</taxon>
        <taxon>Fungi</taxon>
        <taxon>Dikarya</taxon>
        <taxon>Ascomycota</taxon>
        <taxon>Pezizomycotina</taxon>
        <taxon>Sordariomycetes</taxon>
        <taxon>Hypocreomycetidae</taxon>
        <taxon>Glomerellales</taxon>
        <taxon>Glomerellaceae</taxon>
        <taxon>Colletotrichum</taxon>
        <taxon>Colletotrichum gloeosporioides species complex</taxon>
    </lineage>
</organism>
<evidence type="ECO:0000259" key="1">
    <source>
        <dbReference type="PROSITE" id="PS51819"/>
    </source>
</evidence>
<dbReference type="EMBL" id="WVTB01000069">
    <property type="protein sequence ID" value="KAF3801188.1"/>
    <property type="molecule type" value="Genomic_DNA"/>
</dbReference>
<dbReference type="PANTHER" id="PTHR35006:SF2">
    <property type="entry name" value="GLYOXALASE FAMILY PROTEIN (AFU_ORTHOLOGUE AFUA_5G14830)"/>
    <property type="match status" value="1"/>
</dbReference>
<dbReference type="RefSeq" id="XP_045260347.1">
    <property type="nucleotide sequence ID" value="XM_045410782.1"/>
</dbReference>
<dbReference type="AlphaFoldDB" id="A0A8H4CCD1"/>
<protein>
    <recommendedName>
        <fullName evidence="1">VOC domain-containing protein</fullName>
    </recommendedName>
</protein>
<name>A0A8H4CCD1_COLGL</name>
<dbReference type="GeneID" id="69017997"/>
<dbReference type="InterPro" id="IPR004360">
    <property type="entry name" value="Glyas_Fos-R_dOase_dom"/>
</dbReference>
<dbReference type="PROSITE" id="PS51819">
    <property type="entry name" value="VOC"/>
    <property type="match status" value="1"/>
</dbReference>
<accession>A0A8H4CCD1</accession>
<keyword evidence="3" id="KW-1185">Reference proteome</keyword>
<dbReference type="Pfam" id="PF00903">
    <property type="entry name" value="Glyoxalase"/>
    <property type="match status" value="1"/>
</dbReference>
<reference evidence="2" key="2">
    <citation type="submission" date="2020-03" db="EMBL/GenBank/DDBJ databases">
        <authorList>
            <person name="Fu F.-F."/>
            <person name="Chen J."/>
        </authorList>
    </citation>
    <scope>NUCLEOTIDE SEQUENCE</scope>
    <source>
        <strain evidence="2">Lc1</strain>
    </source>
</reference>
<dbReference type="PANTHER" id="PTHR35006">
    <property type="entry name" value="GLYOXALASE FAMILY PROTEIN (AFU_ORTHOLOGUE AFUA_5G14830)"/>
    <property type="match status" value="1"/>
</dbReference>
<dbReference type="Gene3D" id="3.10.180.10">
    <property type="entry name" value="2,3-Dihydroxybiphenyl 1,2-Dioxygenase, domain 1"/>
    <property type="match status" value="1"/>
</dbReference>
<evidence type="ECO:0000313" key="2">
    <source>
        <dbReference type="EMBL" id="KAF3801188.1"/>
    </source>
</evidence>
<sequence length="132" mass="14138">MTVHHVSLAAGRSSFQAMRSFYIKALAPLGYAVSYEDSNLVGFTGSDGVSDFGIHAITEVSPGSNEASSRTHIAFQGNSAEMINKWYQAAIQAGGVCNGKPGERTDYGKEYYAAFILDPLGNNIEAVHWNAS</sequence>
<dbReference type="SUPFAM" id="SSF54593">
    <property type="entry name" value="Glyoxalase/Bleomycin resistance protein/Dihydroxybiphenyl dioxygenase"/>
    <property type="match status" value="1"/>
</dbReference>
<comment type="caution">
    <text evidence="2">The sequence shown here is derived from an EMBL/GenBank/DDBJ whole genome shotgun (WGS) entry which is preliminary data.</text>
</comment>
<evidence type="ECO:0000313" key="3">
    <source>
        <dbReference type="Proteomes" id="UP000613401"/>
    </source>
</evidence>
<dbReference type="InterPro" id="IPR037523">
    <property type="entry name" value="VOC_core"/>
</dbReference>
<reference evidence="2" key="1">
    <citation type="journal article" date="2020" name="Phytopathology">
        <title>Genome sequence and comparative analysis of Colletotrichum gloeosporioides isolated from Liriodendron leaves.</title>
        <authorList>
            <person name="Fu F.F."/>
            <person name="Hao Z."/>
            <person name="Wang P."/>
            <person name="Lu Y."/>
            <person name="Xue L.J."/>
            <person name="Wei G."/>
            <person name="Tian Y."/>
            <person name="Baishi H."/>
            <person name="Xu H."/>
            <person name="Shi J."/>
            <person name="Cheng T."/>
            <person name="Wang G."/>
            <person name="Yi Y."/>
            <person name="Chen J."/>
        </authorList>
    </citation>
    <scope>NUCLEOTIDE SEQUENCE</scope>
    <source>
        <strain evidence="2">Lc1</strain>
    </source>
</reference>
<proteinExistence type="predicted"/>
<dbReference type="CDD" id="cd07262">
    <property type="entry name" value="VOC_like"/>
    <property type="match status" value="1"/>
</dbReference>
<feature type="domain" description="VOC" evidence="1">
    <location>
        <begin position="2"/>
        <end position="129"/>
    </location>
</feature>
<dbReference type="Proteomes" id="UP000613401">
    <property type="component" value="Unassembled WGS sequence"/>
</dbReference>
<gene>
    <name evidence="2" type="ORF">GCG54_00010870</name>
</gene>
<dbReference type="InterPro" id="IPR029068">
    <property type="entry name" value="Glyas_Bleomycin-R_OHBP_Dase"/>
</dbReference>